<sequence length="468" mass="54255">MVNAWSGLDQSQIFSEGVDKFFRKKFLSYSGLRQELCSRNISVFSFAWVKNSVDYTGLSIKWPISSWPSSLFLRKSKSSSLPKEISLFDILTNYPKKKLQSCSTFFLVLKIHPTDSRSATAYIIHFDPLSSSLRCLQQFKFGKVVCVSYVQQFLEGIVNCFSQNSGKTDGYTGVLTAALFTQDASTLANHVYLCLTLKFLYRYLGKLSSIFSRMKVELSPSHYHIWGTFLPILAESSRPDYESALDDIEYFFKHMDYFSLVNKEVFPETIMQWIFDNAWRTNFASLPMASRIFERFFLPYITDMNDSPEIIFPWFLLGVLRSTSFCKAFAEFHPKMFKSIMEDIYVLSSTMDSFENDLSSLEKWMKESFRLYCHSRHQLGQSKIVLPLQIYHTWERNHVVDNIVSQFDRSIIVPRIPRLSSLAIIAARFHIRQIANSKPLPRPSFSSQLNSFTDLPPYIKSLIQFTIC</sequence>
<name>A0A0R3T3X5_RODNA</name>
<dbReference type="Proteomes" id="UP000278807">
    <property type="component" value="Unassembled WGS sequence"/>
</dbReference>
<dbReference type="OrthoDB" id="10373817at2759"/>
<organism evidence="3">
    <name type="scientific">Rodentolepis nana</name>
    <name type="common">Dwarf tapeworm</name>
    <name type="synonym">Hymenolepis nana</name>
    <dbReference type="NCBI Taxonomy" id="102285"/>
    <lineage>
        <taxon>Eukaryota</taxon>
        <taxon>Metazoa</taxon>
        <taxon>Spiralia</taxon>
        <taxon>Lophotrochozoa</taxon>
        <taxon>Platyhelminthes</taxon>
        <taxon>Cestoda</taxon>
        <taxon>Eucestoda</taxon>
        <taxon>Cyclophyllidea</taxon>
        <taxon>Hymenolepididae</taxon>
        <taxon>Rodentolepis</taxon>
    </lineage>
</organism>
<gene>
    <name evidence="1" type="ORF">HNAJ_LOCUS1740</name>
</gene>
<reference evidence="1 2" key="2">
    <citation type="submission" date="2018-11" db="EMBL/GenBank/DDBJ databases">
        <authorList>
            <consortium name="Pathogen Informatics"/>
        </authorList>
    </citation>
    <scope>NUCLEOTIDE SEQUENCE [LARGE SCALE GENOMIC DNA]</scope>
</reference>
<evidence type="ECO:0000313" key="3">
    <source>
        <dbReference type="WBParaSite" id="HNAJ_0000174101-mRNA-1"/>
    </source>
</evidence>
<evidence type="ECO:0000313" key="2">
    <source>
        <dbReference type="Proteomes" id="UP000278807"/>
    </source>
</evidence>
<evidence type="ECO:0000313" key="1">
    <source>
        <dbReference type="EMBL" id="VDN97599.1"/>
    </source>
</evidence>
<protein>
    <submittedName>
        <fullName evidence="3">Rab-GAP TBC domain-containing protein</fullName>
    </submittedName>
</protein>
<dbReference type="AlphaFoldDB" id="A0A0R3T3X5"/>
<accession>A0A0R3T3X5</accession>
<dbReference type="EMBL" id="UZAE01000721">
    <property type="protein sequence ID" value="VDN97599.1"/>
    <property type="molecule type" value="Genomic_DNA"/>
</dbReference>
<dbReference type="WBParaSite" id="HNAJ_0000174101-mRNA-1">
    <property type="protein sequence ID" value="HNAJ_0000174101-mRNA-1"/>
    <property type="gene ID" value="HNAJ_0000174101"/>
</dbReference>
<reference evidence="3" key="1">
    <citation type="submission" date="2017-02" db="UniProtKB">
        <authorList>
            <consortium name="WormBaseParasite"/>
        </authorList>
    </citation>
    <scope>IDENTIFICATION</scope>
</reference>
<proteinExistence type="predicted"/>
<keyword evidence="2" id="KW-1185">Reference proteome</keyword>